<comment type="subcellular location">
    <subcellularLocation>
        <location evidence="1">Membrane</location>
        <topology evidence="1">Multi-pass membrane protein</topology>
    </subcellularLocation>
</comment>
<evidence type="ECO:0000256" key="2">
    <source>
        <dbReference type="ARBA" id="ARBA00010441"/>
    </source>
</evidence>
<keyword evidence="3" id="KW-0444">Lipid biosynthesis</keyword>
<dbReference type="PANTHER" id="PTHR14269">
    <property type="entry name" value="CDP-DIACYLGLYCEROL--GLYCEROL-3-PHOSPHATE 3-PHOSPHATIDYLTRANSFERASE-RELATED"/>
    <property type="match status" value="1"/>
</dbReference>
<protein>
    <recommendedName>
        <fullName evidence="15">CDP-diacylglycerol--glycerol-3-phosphate 3-phosphatidyltransferase</fullName>
    </recommendedName>
</protein>
<dbReference type="InterPro" id="IPR043130">
    <property type="entry name" value="CDP-OH_PTrfase_TM_dom"/>
</dbReference>
<keyword evidence="7" id="KW-0443">Lipid metabolism</keyword>
<evidence type="ECO:0000256" key="7">
    <source>
        <dbReference type="ARBA" id="ARBA00023098"/>
    </source>
</evidence>
<evidence type="ECO:0000256" key="4">
    <source>
        <dbReference type="ARBA" id="ARBA00022679"/>
    </source>
</evidence>
<name>A0A345ZCS7_9BACT</name>
<dbReference type="Pfam" id="PF01066">
    <property type="entry name" value="CDP-OH_P_transf"/>
    <property type="match status" value="1"/>
</dbReference>
<reference evidence="13 14" key="1">
    <citation type="submission" date="2017-12" db="EMBL/GenBank/DDBJ databases">
        <title>Chromulinavorax destructans is a abundant pathogen of dominant heterotrophic picoflagllates.</title>
        <authorList>
            <person name="Deeg C.M."/>
            <person name="Zimmer M."/>
            <person name="Suttle C.A."/>
        </authorList>
    </citation>
    <scope>NUCLEOTIDE SEQUENCE [LARGE SCALE GENOMIC DNA]</scope>
    <source>
        <strain evidence="13 14">SeV1</strain>
    </source>
</reference>
<dbReference type="RefSeq" id="WP_115586109.1">
    <property type="nucleotide sequence ID" value="NZ_CP025544.1"/>
</dbReference>
<feature type="transmembrane region" description="Helical" evidence="12">
    <location>
        <begin position="96"/>
        <end position="114"/>
    </location>
</feature>
<keyword evidence="14" id="KW-1185">Reference proteome</keyword>
<gene>
    <name evidence="13" type="ORF">C0J27_05175</name>
</gene>
<dbReference type="OrthoDB" id="9796672at2"/>
<dbReference type="AlphaFoldDB" id="A0A345ZCS7"/>
<dbReference type="Proteomes" id="UP000254834">
    <property type="component" value="Chromosome"/>
</dbReference>
<dbReference type="Gene3D" id="1.20.120.1760">
    <property type="match status" value="1"/>
</dbReference>
<feature type="transmembrane region" description="Helical" evidence="12">
    <location>
        <begin position="34"/>
        <end position="51"/>
    </location>
</feature>
<evidence type="ECO:0000256" key="9">
    <source>
        <dbReference type="ARBA" id="ARBA00023209"/>
    </source>
</evidence>
<evidence type="ECO:0000256" key="3">
    <source>
        <dbReference type="ARBA" id="ARBA00022516"/>
    </source>
</evidence>
<organism evidence="13 14">
    <name type="scientific">Candidatus Chromulinivorax destructor</name>
    <dbReference type="NCBI Taxonomy" id="2066483"/>
    <lineage>
        <taxon>Bacteria</taxon>
        <taxon>Candidatus Babelota</taxon>
        <taxon>Candidatus Babeliae</taxon>
        <taxon>Candidatus Babeliales</taxon>
        <taxon>Candidatus Chromulinivoraceae</taxon>
        <taxon>Candidatus Chromulinivorax</taxon>
    </lineage>
</organism>
<evidence type="ECO:0000256" key="12">
    <source>
        <dbReference type="SAM" id="Phobius"/>
    </source>
</evidence>
<keyword evidence="5 12" id="KW-0812">Transmembrane</keyword>
<keyword evidence="8 12" id="KW-0472">Membrane</keyword>
<comment type="similarity">
    <text evidence="2 11">Belongs to the CDP-alcohol phosphatidyltransferase class-I family.</text>
</comment>
<keyword evidence="10" id="KW-1208">Phospholipid metabolism</keyword>
<feature type="transmembrane region" description="Helical" evidence="12">
    <location>
        <begin position="72"/>
        <end position="90"/>
    </location>
</feature>
<keyword evidence="4 11" id="KW-0808">Transferase</keyword>
<dbReference type="PROSITE" id="PS00379">
    <property type="entry name" value="CDP_ALCOHOL_P_TRANSF"/>
    <property type="match status" value="1"/>
</dbReference>
<dbReference type="InterPro" id="IPR048254">
    <property type="entry name" value="CDP_ALCOHOL_P_TRANSF_CS"/>
</dbReference>
<feature type="transmembrane region" description="Helical" evidence="12">
    <location>
        <begin position="159"/>
        <end position="177"/>
    </location>
</feature>
<dbReference type="InterPro" id="IPR004570">
    <property type="entry name" value="Phosphatidylglycerol_P_synth"/>
</dbReference>
<evidence type="ECO:0000256" key="5">
    <source>
        <dbReference type="ARBA" id="ARBA00022692"/>
    </source>
</evidence>
<evidence type="ECO:0000313" key="14">
    <source>
        <dbReference type="Proteomes" id="UP000254834"/>
    </source>
</evidence>
<evidence type="ECO:0000256" key="11">
    <source>
        <dbReference type="RuleBase" id="RU003750"/>
    </source>
</evidence>
<dbReference type="EMBL" id="CP025544">
    <property type="protein sequence ID" value="AXK61094.1"/>
    <property type="molecule type" value="Genomic_DNA"/>
</dbReference>
<feature type="transmembrane region" description="Helical" evidence="12">
    <location>
        <begin position="126"/>
        <end position="147"/>
    </location>
</feature>
<dbReference type="InterPro" id="IPR000462">
    <property type="entry name" value="CDP-OH_P_trans"/>
</dbReference>
<evidence type="ECO:0008006" key="15">
    <source>
        <dbReference type="Google" id="ProtNLM"/>
    </source>
</evidence>
<evidence type="ECO:0000313" key="13">
    <source>
        <dbReference type="EMBL" id="AXK61094.1"/>
    </source>
</evidence>
<dbReference type="GO" id="GO:0016020">
    <property type="term" value="C:membrane"/>
    <property type="evidence" value="ECO:0007669"/>
    <property type="project" value="UniProtKB-SubCell"/>
</dbReference>
<dbReference type="PIRSF" id="PIRSF000847">
    <property type="entry name" value="Phos_ph_gly_syn"/>
    <property type="match status" value="1"/>
</dbReference>
<proteinExistence type="inferred from homology"/>
<feature type="transmembrane region" description="Helical" evidence="12">
    <location>
        <begin position="7"/>
        <end position="28"/>
    </location>
</feature>
<accession>A0A345ZCS7</accession>
<dbReference type="PANTHER" id="PTHR14269:SF11">
    <property type="entry name" value="CDP-DIACYLGLYCEROL--GLYCEROL-3-PHOSPHATE 3-PHOSPHATIDYLTRANSFERASE"/>
    <property type="match status" value="1"/>
</dbReference>
<evidence type="ECO:0000256" key="10">
    <source>
        <dbReference type="ARBA" id="ARBA00023264"/>
    </source>
</evidence>
<keyword evidence="6 12" id="KW-1133">Transmembrane helix</keyword>
<sequence>MNYLINFAVAITLLRIFLTPLICSLIVYHQWMPALWLTGFAALTDFLDGYCARRYQQETEFGKMLDPVADKFFIFFVLAALYYTLGTTIIPSWFMVVFVVKELLLIVGALFLVYRHHGIISPSFISKIITALLMIFMMYVLAIHCSFFQNYLSSISMDYLFQFFAISLGVICVDYGYKIYKLA</sequence>
<dbReference type="KEGG" id="cdes:C0J27_05175"/>
<evidence type="ECO:0000256" key="1">
    <source>
        <dbReference type="ARBA" id="ARBA00004141"/>
    </source>
</evidence>
<evidence type="ECO:0000256" key="8">
    <source>
        <dbReference type="ARBA" id="ARBA00023136"/>
    </source>
</evidence>
<keyword evidence="9" id="KW-0594">Phospholipid biosynthesis</keyword>
<dbReference type="GO" id="GO:0046474">
    <property type="term" value="P:glycerophospholipid biosynthetic process"/>
    <property type="evidence" value="ECO:0007669"/>
    <property type="project" value="TreeGrafter"/>
</dbReference>
<dbReference type="GO" id="GO:0008444">
    <property type="term" value="F:CDP-diacylglycerol-glycerol-3-phosphate 3-phosphatidyltransferase activity"/>
    <property type="evidence" value="ECO:0007669"/>
    <property type="project" value="InterPro"/>
</dbReference>
<dbReference type="InterPro" id="IPR050324">
    <property type="entry name" value="CDP-alcohol_PTase-I"/>
</dbReference>
<evidence type="ECO:0000256" key="6">
    <source>
        <dbReference type="ARBA" id="ARBA00022989"/>
    </source>
</evidence>